<comment type="caution">
    <text evidence="2">The sequence shown here is derived from an EMBL/GenBank/DDBJ whole genome shotgun (WGS) entry which is preliminary data.</text>
</comment>
<dbReference type="AlphaFoldDB" id="A0A7Y6Q483"/>
<protein>
    <submittedName>
        <fullName evidence="2">Uncharacterized protein</fullName>
    </submittedName>
</protein>
<accession>A0A7Y6Q483</accession>
<sequence length="108" mass="12303">MQRHAGKHGDDEKHRRPHPERKRRKGRIGAKANLAPTDAEDLRTDDEAAVDHAVLWQMKGIIIPLMLDTRALATIRIAAENPISRSPACALHYSFIFFHFFAPSRQKI</sequence>
<dbReference type="EMBL" id="JABWDU010000002">
    <property type="protein sequence ID" value="NVD38769.1"/>
    <property type="molecule type" value="Genomic_DNA"/>
</dbReference>
<organism evidence="2 3">
    <name type="scientific">Ensifer oleiphilus</name>
    <dbReference type="NCBI Taxonomy" id="2742698"/>
    <lineage>
        <taxon>Bacteria</taxon>
        <taxon>Pseudomonadati</taxon>
        <taxon>Pseudomonadota</taxon>
        <taxon>Alphaproteobacteria</taxon>
        <taxon>Hyphomicrobiales</taxon>
        <taxon>Rhizobiaceae</taxon>
        <taxon>Sinorhizobium/Ensifer group</taxon>
        <taxon>Ensifer</taxon>
    </lineage>
</organism>
<name>A0A7Y6Q483_9HYPH</name>
<feature type="region of interest" description="Disordered" evidence="1">
    <location>
        <begin position="1"/>
        <end position="43"/>
    </location>
</feature>
<feature type="compositionally biased region" description="Basic residues" evidence="1">
    <location>
        <begin position="15"/>
        <end position="28"/>
    </location>
</feature>
<reference evidence="2 3" key="1">
    <citation type="submission" date="2020-06" db="EMBL/GenBank/DDBJ databases">
        <authorList>
            <person name="Grouzdev D.S."/>
        </authorList>
    </citation>
    <scope>NUCLEOTIDE SEQUENCE [LARGE SCALE GENOMIC DNA]</scope>
    <source>
        <strain evidence="2 3">HO-A22</strain>
    </source>
</reference>
<gene>
    <name evidence="2" type="ORF">HT585_07885</name>
</gene>
<evidence type="ECO:0000313" key="2">
    <source>
        <dbReference type="EMBL" id="NVD38769.1"/>
    </source>
</evidence>
<evidence type="ECO:0000256" key="1">
    <source>
        <dbReference type="SAM" id="MobiDB-lite"/>
    </source>
</evidence>
<dbReference type="Proteomes" id="UP000520198">
    <property type="component" value="Unassembled WGS sequence"/>
</dbReference>
<evidence type="ECO:0000313" key="3">
    <source>
        <dbReference type="Proteomes" id="UP000520198"/>
    </source>
</evidence>
<proteinExistence type="predicted"/>
<keyword evidence="3" id="KW-1185">Reference proteome</keyword>